<keyword evidence="3" id="KW-0963">Cytoplasm</keyword>
<dbReference type="InterPro" id="IPR002114">
    <property type="entry name" value="PTS_HPr_Ser_P_site"/>
</dbReference>
<accession>A0ABY8MHG1</accession>
<evidence type="ECO:0000256" key="2">
    <source>
        <dbReference type="ARBA" id="ARBA00010736"/>
    </source>
</evidence>
<dbReference type="PROSITE" id="PS51350">
    <property type="entry name" value="PTS_HPR_DOM"/>
    <property type="match status" value="1"/>
</dbReference>
<evidence type="ECO:0000256" key="1">
    <source>
        <dbReference type="ARBA" id="ARBA00004496"/>
    </source>
</evidence>
<evidence type="ECO:0000259" key="5">
    <source>
        <dbReference type="PROSITE" id="PS51350"/>
    </source>
</evidence>
<dbReference type="PROSITE" id="PS00589">
    <property type="entry name" value="PTS_HPR_SER"/>
    <property type="match status" value="1"/>
</dbReference>
<evidence type="ECO:0000313" key="7">
    <source>
        <dbReference type="Proteomes" id="UP001228690"/>
    </source>
</evidence>
<dbReference type="InterPro" id="IPR035895">
    <property type="entry name" value="HPr-like_sf"/>
</dbReference>
<proteinExistence type="inferred from homology"/>
<dbReference type="PRINTS" id="PR00107">
    <property type="entry name" value="PHOSPHOCPHPR"/>
</dbReference>
<keyword evidence="7" id="KW-1185">Reference proteome</keyword>
<dbReference type="Pfam" id="PF00381">
    <property type="entry name" value="PTS-HPr"/>
    <property type="match status" value="1"/>
</dbReference>
<dbReference type="EMBL" id="CP123443">
    <property type="protein sequence ID" value="WGK68995.1"/>
    <property type="molecule type" value="Genomic_DNA"/>
</dbReference>
<dbReference type="PANTHER" id="PTHR33705">
    <property type="entry name" value="PHOSPHOCARRIER PROTEIN HPR"/>
    <property type="match status" value="1"/>
</dbReference>
<evidence type="ECO:0000313" key="6">
    <source>
        <dbReference type="EMBL" id="WGK68995.1"/>
    </source>
</evidence>
<organism evidence="6 7">
    <name type="scientific">Candidatus Haliotispira prima</name>
    <dbReference type="NCBI Taxonomy" id="3034016"/>
    <lineage>
        <taxon>Bacteria</taxon>
        <taxon>Pseudomonadati</taxon>
        <taxon>Spirochaetota</taxon>
        <taxon>Spirochaetia</taxon>
        <taxon>Spirochaetales</taxon>
        <taxon>Spirochaetaceae</taxon>
        <taxon>Candidatus Haliotispira</taxon>
    </lineage>
</organism>
<dbReference type="InterPro" id="IPR000032">
    <property type="entry name" value="HPr-like"/>
</dbReference>
<dbReference type="InterPro" id="IPR050399">
    <property type="entry name" value="HPr"/>
</dbReference>
<reference evidence="6 7" key="1">
    <citation type="submission" date="2023-04" db="EMBL/GenBank/DDBJ databases">
        <title>Spirochaete genome identified in red abalone sample constitutes a novel genus.</title>
        <authorList>
            <person name="Sharma S.P."/>
            <person name="Purcell C.M."/>
            <person name="Hyde J.R."/>
            <person name="Severin A.J."/>
        </authorList>
    </citation>
    <scope>NUCLEOTIDE SEQUENCE [LARGE SCALE GENOMIC DNA]</scope>
    <source>
        <strain evidence="6 7">SP-2023</strain>
    </source>
</reference>
<dbReference type="Gene3D" id="3.30.1340.10">
    <property type="entry name" value="HPr-like"/>
    <property type="match status" value="1"/>
</dbReference>
<dbReference type="Proteomes" id="UP001228690">
    <property type="component" value="Chromosome"/>
</dbReference>
<keyword evidence="4" id="KW-0598">Phosphotransferase system</keyword>
<gene>
    <name evidence="6" type="ORF">P0082_10995</name>
</gene>
<dbReference type="PANTHER" id="PTHR33705:SF2">
    <property type="entry name" value="PHOSPHOCARRIER PROTEIN NPR"/>
    <property type="match status" value="1"/>
</dbReference>
<protein>
    <submittedName>
        <fullName evidence="6">HPr family phosphocarrier protein</fullName>
    </submittedName>
</protein>
<comment type="similarity">
    <text evidence="2">Belongs to the HPr family.</text>
</comment>
<dbReference type="NCBIfam" id="TIGR01003">
    <property type="entry name" value="PTS_HPr_family"/>
    <property type="match status" value="1"/>
</dbReference>
<dbReference type="SUPFAM" id="SSF55594">
    <property type="entry name" value="HPr-like"/>
    <property type="match status" value="1"/>
</dbReference>
<sequence length="85" mass="9147">MEKKIRVTNASGIHASPSAQIVQTVMQYNATVALVYQGKVIDARSILGILSLGLAKGSEFILRAEGENAEAVIEALEKLFVNGFR</sequence>
<evidence type="ECO:0000256" key="3">
    <source>
        <dbReference type="ARBA" id="ARBA00022490"/>
    </source>
</evidence>
<evidence type="ECO:0000256" key="4">
    <source>
        <dbReference type="ARBA" id="ARBA00022683"/>
    </source>
</evidence>
<dbReference type="RefSeq" id="WP_326927183.1">
    <property type="nucleotide sequence ID" value="NZ_CP123443.1"/>
</dbReference>
<name>A0ABY8MHG1_9SPIO</name>
<feature type="domain" description="HPr" evidence="5">
    <location>
        <begin position="1"/>
        <end position="85"/>
    </location>
</feature>
<comment type="subcellular location">
    <subcellularLocation>
        <location evidence="1">Cytoplasm</location>
    </subcellularLocation>
</comment>